<feature type="disulfide bond" evidence="7">
    <location>
        <begin position="452"/>
        <end position="507"/>
    </location>
</feature>
<sequence length="580" mass="63146">MDLVGLWKFIFLHLLVGNLRLPGFCSSQKAPPYEFVQDATTAPVFLNVDYIVIGGGTSGCPLAATLSENATVLLLERGGSPYGNPNIANIGNFVQSLADVRPDSVAQLFISEDGVFNTRPRVLGGGSAVNAGFYTHASVEDVKRAGWDQELVNKSYEWVEKKVAFEPEIKQWESAVRDGLIEVGVVPFNGYTYDHINGTKVGGTIFDKDGHRHTAADLLQYANPTNIKVLLHATVHKILFTGIGTPWLTRKPRAYGVIFKDKLGLLHKACLKFDTKNEIILSAGALGSPQLLMLNGIGPANHLLAHGIPVLADQPMVGQGMADNPLNLLFVPSPLPVEVSLVQVVGITSFGSYIETASGLSVSPILGHTLIQEYELFLNKTGQSSEVTEVAMARAIEAVQTLVNITLQGGFVAEKILGPRSSGELKLKTLNPDDNPSVSFNYFKEPEDLEICVQGMKTVIDVINSKAFSKFRYPDMSVESLVKLILDLPLNLRPRHVTAPSSLEQFCKDTVVTIWHYHGGCQVGKVVDPDYKVLGIDGLRVIDGSTFLFSPGTNPQATVMMLGRYMGRKILDSRLSTMRK</sequence>
<feature type="binding site" evidence="6">
    <location>
        <position position="544"/>
    </location>
    <ligand>
        <name>FAD</name>
        <dbReference type="ChEBI" id="CHEBI:57692"/>
    </ligand>
</feature>
<organism evidence="11 12">
    <name type="scientific">Erythroxylum novogranatense</name>
    <dbReference type="NCBI Taxonomy" id="1862640"/>
    <lineage>
        <taxon>Eukaryota</taxon>
        <taxon>Viridiplantae</taxon>
        <taxon>Streptophyta</taxon>
        <taxon>Embryophyta</taxon>
        <taxon>Tracheophyta</taxon>
        <taxon>Spermatophyta</taxon>
        <taxon>Magnoliopsida</taxon>
        <taxon>eudicotyledons</taxon>
        <taxon>Gunneridae</taxon>
        <taxon>Pentapetalae</taxon>
        <taxon>rosids</taxon>
        <taxon>fabids</taxon>
        <taxon>Malpighiales</taxon>
        <taxon>Erythroxylaceae</taxon>
        <taxon>Erythroxylum</taxon>
    </lineage>
</organism>
<keyword evidence="3" id="KW-0285">Flavoprotein</keyword>
<evidence type="ECO:0000256" key="3">
    <source>
        <dbReference type="ARBA" id="ARBA00022630"/>
    </source>
</evidence>
<keyword evidence="7" id="KW-1015">Disulfide bond</keyword>
<dbReference type="PANTHER" id="PTHR45968">
    <property type="entry name" value="OSJNBA0019K04.7 PROTEIN"/>
    <property type="match status" value="1"/>
</dbReference>
<comment type="caution">
    <text evidence="11">The sequence shown here is derived from an EMBL/GenBank/DDBJ whole genome shotgun (WGS) entry which is preliminary data.</text>
</comment>
<keyword evidence="4 8" id="KW-0732">Signal</keyword>
<evidence type="ECO:0000259" key="9">
    <source>
        <dbReference type="Pfam" id="PF00732"/>
    </source>
</evidence>
<proteinExistence type="inferred from homology"/>
<reference evidence="11 12" key="1">
    <citation type="submission" date="2021-09" db="EMBL/GenBank/DDBJ databases">
        <title>Genomic insights and catalytic innovation underlie evolution of tropane alkaloids biosynthesis.</title>
        <authorList>
            <person name="Wang Y.-J."/>
            <person name="Tian T."/>
            <person name="Huang J.-P."/>
            <person name="Huang S.-X."/>
        </authorList>
    </citation>
    <scope>NUCLEOTIDE SEQUENCE [LARGE SCALE GENOMIC DNA]</scope>
    <source>
        <strain evidence="11">KIB-2018</strain>
        <tissue evidence="11">Leaf</tissue>
    </source>
</reference>
<gene>
    <name evidence="11" type="ORF">K2173_008619</name>
</gene>
<dbReference type="Pfam" id="PF00732">
    <property type="entry name" value="GMC_oxred_N"/>
    <property type="match status" value="1"/>
</dbReference>
<dbReference type="PIRSF" id="PIRSF000137">
    <property type="entry name" value="Alcohol_oxidase"/>
    <property type="match status" value="1"/>
</dbReference>
<comment type="cofactor">
    <cofactor evidence="1 6">
        <name>FAD</name>
        <dbReference type="ChEBI" id="CHEBI:57692"/>
    </cofactor>
</comment>
<dbReference type="PANTHER" id="PTHR45968:SF31">
    <property type="entry name" value="GLUCOSE-METHANOL-CHOLINE (GMC) OXIDOREDUCTASE FAMILY PROTEIN"/>
    <property type="match status" value="1"/>
</dbReference>
<feature type="binding site" evidence="6">
    <location>
        <begin position="555"/>
        <end position="556"/>
    </location>
    <ligand>
        <name>FAD</name>
        <dbReference type="ChEBI" id="CHEBI:57692"/>
    </ligand>
</feature>
<comment type="similarity">
    <text evidence="2">Belongs to the GMC oxidoreductase family.</text>
</comment>
<protein>
    <recommendedName>
        <fullName evidence="13">(R)-mandelonitrile lyase</fullName>
    </recommendedName>
</protein>
<evidence type="ECO:0008006" key="13">
    <source>
        <dbReference type="Google" id="ProtNLM"/>
    </source>
</evidence>
<dbReference type="InterPro" id="IPR000172">
    <property type="entry name" value="GMC_OxRdtase_N"/>
</dbReference>
<keyword evidence="5 6" id="KW-0274">FAD</keyword>
<keyword evidence="12" id="KW-1185">Reference proteome</keyword>
<dbReference type="Pfam" id="PF05199">
    <property type="entry name" value="GMC_oxred_C"/>
    <property type="match status" value="1"/>
</dbReference>
<dbReference type="EMBL" id="JAIWQS010000010">
    <property type="protein sequence ID" value="KAJ8752884.1"/>
    <property type="molecule type" value="Genomic_DNA"/>
</dbReference>
<dbReference type="GO" id="GO:0016614">
    <property type="term" value="F:oxidoreductase activity, acting on CH-OH group of donors"/>
    <property type="evidence" value="ECO:0007669"/>
    <property type="project" value="InterPro"/>
</dbReference>
<feature type="binding site" evidence="6">
    <location>
        <position position="122"/>
    </location>
    <ligand>
        <name>FAD</name>
        <dbReference type="ChEBI" id="CHEBI:57692"/>
    </ligand>
</feature>
<evidence type="ECO:0000256" key="6">
    <source>
        <dbReference type="PIRSR" id="PIRSR000137-2"/>
    </source>
</evidence>
<dbReference type="InterPro" id="IPR036188">
    <property type="entry name" value="FAD/NAD-bd_sf"/>
</dbReference>
<dbReference type="InterPro" id="IPR051871">
    <property type="entry name" value="GMC_Oxidoreductase-Related"/>
</dbReference>
<dbReference type="AlphaFoldDB" id="A0AAV8SLK5"/>
<feature type="domain" description="Glucose-methanol-choline oxidoreductase C-terminal" evidence="10">
    <location>
        <begin position="419"/>
        <end position="563"/>
    </location>
</feature>
<dbReference type="Gene3D" id="3.30.410.40">
    <property type="match status" value="1"/>
</dbReference>
<feature type="domain" description="Glucose-methanol-choline oxidoreductase N-terminal" evidence="9">
    <location>
        <begin position="48"/>
        <end position="325"/>
    </location>
</feature>
<accession>A0AAV8SLK5</accession>
<dbReference type="SUPFAM" id="SSF51905">
    <property type="entry name" value="FAD/NAD(P)-binding domain"/>
    <property type="match status" value="1"/>
</dbReference>
<evidence type="ECO:0000256" key="4">
    <source>
        <dbReference type="ARBA" id="ARBA00022729"/>
    </source>
</evidence>
<evidence type="ECO:0000313" key="12">
    <source>
        <dbReference type="Proteomes" id="UP001159364"/>
    </source>
</evidence>
<name>A0AAV8SLK5_9ROSI</name>
<evidence type="ECO:0000256" key="1">
    <source>
        <dbReference type="ARBA" id="ARBA00001974"/>
    </source>
</evidence>
<evidence type="ECO:0000256" key="7">
    <source>
        <dbReference type="PIRSR" id="PIRSR000137-3"/>
    </source>
</evidence>
<dbReference type="SUPFAM" id="SSF54373">
    <property type="entry name" value="FAD-linked reductases, C-terminal domain"/>
    <property type="match status" value="1"/>
</dbReference>
<feature type="chain" id="PRO_5043866141" description="(R)-mandelonitrile lyase" evidence="8">
    <location>
        <begin position="28"/>
        <end position="580"/>
    </location>
</feature>
<dbReference type="GO" id="GO:0050660">
    <property type="term" value="F:flavin adenine dinucleotide binding"/>
    <property type="evidence" value="ECO:0007669"/>
    <property type="project" value="InterPro"/>
</dbReference>
<evidence type="ECO:0000256" key="2">
    <source>
        <dbReference type="ARBA" id="ARBA00010790"/>
    </source>
</evidence>
<feature type="binding site" evidence="6">
    <location>
        <begin position="515"/>
        <end position="516"/>
    </location>
    <ligand>
        <name>FAD</name>
        <dbReference type="ChEBI" id="CHEBI:57692"/>
    </ligand>
</feature>
<evidence type="ECO:0000313" key="11">
    <source>
        <dbReference type="EMBL" id="KAJ8752884.1"/>
    </source>
</evidence>
<dbReference type="Gene3D" id="3.50.50.60">
    <property type="entry name" value="FAD/NAD(P)-binding domain"/>
    <property type="match status" value="1"/>
</dbReference>
<dbReference type="InterPro" id="IPR007867">
    <property type="entry name" value="GMC_OxRtase_C"/>
</dbReference>
<evidence type="ECO:0000259" key="10">
    <source>
        <dbReference type="Pfam" id="PF05199"/>
    </source>
</evidence>
<feature type="signal peptide" evidence="8">
    <location>
        <begin position="1"/>
        <end position="27"/>
    </location>
</feature>
<evidence type="ECO:0000256" key="5">
    <source>
        <dbReference type="ARBA" id="ARBA00022827"/>
    </source>
</evidence>
<feature type="binding site" evidence="6">
    <location>
        <position position="235"/>
    </location>
    <ligand>
        <name>FAD</name>
        <dbReference type="ChEBI" id="CHEBI:57692"/>
    </ligand>
</feature>
<evidence type="ECO:0000256" key="8">
    <source>
        <dbReference type="SAM" id="SignalP"/>
    </source>
</evidence>
<dbReference type="Proteomes" id="UP001159364">
    <property type="component" value="Linkage Group LG10"/>
</dbReference>
<dbReference type="InterPro" id="IPR012132">
    <property type="entry name" value="GMC_OxRdtase"/>
</dbReference>
<feature type="binding site" evidence="6">
    <location>
        <begin position="57"/>
        <end position="58"/>
    </location>
    <ligand>
        <name>FAD</name>
        <dbReference type="ChEBI" id="CHEBI:57692"/>
    </ligand>
</feature>